<evidence type="ECO:0000313" key="2">
    <source>
        <dbReference type="Proteomes" id="UP000292702"/>
    </source>
</evidence>
<dbReference type="EMBL" id="RWJN01000084">
    <property type="protein sequence ID" value="TCD67820.1"/>
    <property type="molecule type" value="Genomic_DNA"/>
</dbReference>
<protein>
    <recommendedName>
        <fullName evidence="3">Protein kinase domain-containing protein</fullName>
    </recommendedName>
</protein>
<gene>
    <name evidence="1" type="ORF">EIP91_011882</name>
</gene>
<name>A0A4R0RH68_9APHY</name>
<keyword evidence="2" id="KW-1185">Reference proteome</keyword>
<organism evidence="1 2">
    <name type="scientific">Steccherinum ochraceum</name>
    <dbReference type="NCBI Taxonomy" id="92696"/>
    <lineage>
        <taxon>Eukaryota</taxon>
        <taxon>Fungi</taxon>
        <taxon>Dikarya</taxon>
        <taxon>Basidiomycota</taxon>
        <taxon>Agaricomycotina</taxon>
        <taxon>Agaricomycetes</taxon>
        <taxon>Polyporales</taxon>
        <taxon>Steccherinaceae</taxon>
        <taxon>Steccherinum</taxon>
    </lineage>
</organism>
<reference evidence="1 2" key="1">
    <citation type="submission" date="2018-11" db="EMBL/GenBank/DDBJ databases">
        <title>Genome assembly of Steccherinum ochraceum LE-BIN_3174, the white-rot fungus of the Steccherinaceae family (The Residual Polyporoid clade, Polyporales, Basidiomycota).</title>
        <authorList>
            <person name="Fedorova T.V."/>
            <person name="Glazunova O.A."/>
            <person name="Landesman E.O."/>
            <person name="Moiseenko K.V."/>
            <person name="Psurtseva N.V."/>
            <person name="Savinova O.S."/>
            <person name="Shakhova N.V."/>
            <person name="Tyazhelova T.V."/>
            <person name="Vasina D.V."/>
        </authorList>
    </citation>
    <scope>NUCLEOTIDE SEQUENCE [LARGE SCALE GENOMIC DNA]</scope>
    <source>
        <strain evidence="1 2">LE-BIN_3174</strain>
    </source>
</reference>
<accession>A0A4R0RH68</accession>
<comment type="caution">
    <text evidence="1">The sequence shown here is derived from an EMBL/GenBank/DDBJ whole genome shotgun (WGS) entry which is preliminary data.</text>
</comment>
<evidence type="ECO:0000313" key="1">
    <source>
        <dbReference type="EMBL" id="TCD67820.1"/>
    </source>
</evidence>
<sequence length="293" mass="32172">MSGTQMAVKAMPQNAFSTITLAAIASNPRNSSTDLVLRRETPLANTALHCQDSVSPDNSQHDYRLPPPRNLRLCLSLGPEIGSGDVSRVFAAEVIPSRSTPHLQGRILPPLAVKISRRGMANTLLPEAQNYAEMGILQGHVVPRCYGLYSAAIPNDMQFGPWEGDTGGDDRPYHSLPADEELFVPNAVTILVMERVGEQAALSGEDFPEIQAMYKDISTTGLCHIDMSEKNIVKAPKNPALSVRTSPHWTKPYQFRIIDFHRTRKANLRSDLVAVENIMALGSLFGRDVLDCQ</sequence>
<dbReference type="Proteomes" id="UP000292702">
    <property type="component" value="Unassembled WGS sequence"/>
</dbReference>
<proteinExistence type="predicted"/>
<dbReference type="AlphaFoldDB" id="A0A4R0RH68"/>
<evidence type="ECO:0008006" key="3">
    <source>
        <dbReference type="Google" id="ProtNLM"/>
    </source>
</evidence>